<evidence type="ECO:0000313" key="4">
    <source>
        <dbReference type="Proteomes" id="UP000053424"/>
    </source>
</evidence>
<evidence type="ECO:0000256" key="1">
    <source>
        <dbReference type="SAM" id="MobiDB-lite"/>
    </source>
</evidence>
<evidence type="ECO:0000313" key="3">
    <source>
        <dbReference type="EMBL" id="KIM46095.1"/>
    </source>
</evidence>
<dbReference type="PANTHER" id="PTHR28083">
    <property type="entry name" value="GOOD FOR FULL DBP5 ACTIVITY PROTEIN 2"/>
    <property type="match status" value="1"/>
</dbReference>
<sequence>MPDVPVVTGYYRYTDIWFEWHQALPDIEDRAPVKAILAHDALVHPDHPLHVEGIKGVRMYIGTFATGEARLLFSSAQVDYLRYWLHEMKLTKNIVPLPYSDCLLTDTNLKTVSEVIYPDGGSLRQAIKVIDKNNKRLKGSNSLVTHRRYLFERVRSFWREKKGVWCALDFEAWERDHTVLTEFGWCFVAWENGIEVVEHGHLIVDEARHYTNSLYVPDHRYNYTFGQSETVKKVVFKERIHGLFTQLALYGPVFLVFHDNNQDVKDLNKLGVDLTGLSYVLPDSISDVKISVIDTSDLIGALLGDSAGDKRSLEKTCSLLQIQTQYLHNAGNDAHYTLFSMKNMADGDPVDIQREKRWPNQTPAGVKVELQPWQEDSDYSDTEGILPPPPRRAPQELEKLEAEETKTT</sequence>
<dbReference type="PANTHER" id="PTHR28083:SF1">
    <property type="entry name" value="GOOD FOR FULL DBP5 ACTIVITY PROTEIN 2"/>
    <property type="match status" value="1"/>
</dbReference>
<dbReference type="Gene3D" id="3.30.420.10">
    <property type="entry name" value="Ribonuclease H-like superfamily/Ribonuclease H"/>
    <property type="match status" value="1"/>
</dbReference>
<organism evidence="3 4">
    <name type="scientific">Hebeloma cylindrosporum</name>
    <dbReference type="NCBI Taxonomy" id="76867"/>
    <lineage>
        <taxon>Eukaryota</taxon>
        <taxon>Fungi</taxon>
        <taxon>Dikarya</taxon>
        <taxon>Basidiomycota</taxon>
        <taxon>Agaricomycotina</taxon>
        <taxon>Agaricomycetes</taxon>
        <taxon>Agaricomycetidae</taxon>
        <taxon>Agaricales</taxon>
        <taxon>Agaricineae</taxon>
        <taxon>Hymenogastraceae</taxon>
        <taxon>Hebeloma</taxon>
    </lineage>
</organism>
<dbReference type="InterPro" id="IPR040151">
    <property type="entry name" value="Gfd2/YDR514C-like"/>
</dbReference>
<reference evidence="4" key="2">
    <citation type="submission" date="2015-01" db="EMBL/GenBank/DDBJ databases">
        <title>Evolutionary Origins and Diversification of the Mycorrhizal Mutualists.</title>
        <authorList>
            <consortium name="DOE Joint Genome Institute"/>
            <consortium name="Mycorrhizal Genomics Consortium"/>
            <person name="Kohler A."/>
            <person name="Kuo A."/>
            <person name="Nagy L.G."/>
            <person name="Floudas D."/>
            <person name="Copeland A."/>
            <person name="Barry K.W."/>
            <person name="Cichocki N."/>
            <person name="Veneault-Fourrey C."/>
            <person name="LaButti K."/>
            <person name="Lindquist E.A."/>
            <person name="Lipzen A."/>
            <person name="Lundell T."/>
            <person name="Morin E."/>
            <person name="Murat C."/>
            <person name="Riley R."/>
            <person name="Ohm R."/>
            <person name="Sun H."/>
            <person name="Tunlid A."/>
            <person name="Henrissat B."/>
            <person name="Grigoriev I.V."/>
            <person name="Hibbett D.S."/>
            <person name="Martin F."/>
        </authorList>
    </citation>
    <scope>NUCLEOTIDE SEQUENCE [LARGE SCALE GENOMIC DNA]</scope>
    <source>
        <strain evidence="4">h7</strain>
    </source>
</reference>
<dbReference type="GO" id="GO:0005634">
    <property type="term" value="C:nucleus"/>
    <property type="evidence" value="ECO:0007669"/>
    <property type="project" value="TreeGrafter"/>
</dbReference>
<dbReference type="SUPFAM" id="SSF53098">
    <property type="entry name" value="Ribonuclease H-like"/>
    <property type="match status" value="1"/>
</dbReference>
<keyword evidence="4" id="KW-1185">Reference proteome</keyword>
<dbReference type="HOGENOM" id="CLU_046155_0_0_1"/>
<feature type="region of interest" description="Disordered" evidence="1">
    <location>
        <begin position="357"/>
        <end position="408"/>
    </location>
</feature>
<protein>
    <recommendedName>
        <fullName evidence="2">Gfd2/YDR514C-like C-terminal domain-containing protein</fullName>
    </recommendedName>
</protein>
<reference evidence="3 4" key="1">
    <citation type="submission" date="2014-04" db="EMBL/GenBank/DDBJ databases">
        <authorList>
            <consortium name="DOE Joint Genome Institute"/>
            <person name="Kuo A."/>
            <person name="Gay G."/>
            <person name="Dore J."/>
            <person name="Kohler A."/>
            <person name="Nagy L.G."/>
            <person name="Floudas D."/>
            <person name="Copeland A."/>
            <person name="Barry K.W."/>
            <person name="Cichocki N."/>
            <person name="Veneault-Fourrey C."/>
            <person name="LaButti K."/>
            <person name="Lindquist E.A."/>
            <person name="Lipzen A."/>
            <person name="Lundell T."/>
            <person name="Morin E."/>
            <person name="Murat C."/>
            <person name="Sun H."/>
            <person name="Tunlid A."/>
            <person name="Henrissat B."/>
            <person name="Grigoriev I.V."/>
            <person name="Hibbett D.S."/>
            <person name="Martin F."/>
            <person name="Nordberg H.P."/>
            <person name="Cantor M.N."/>
            <person name="Hua S.X."/>
        </authorList>
    </citation>
    <scope>NUCLEOTIDE SEQUENCE [LARGE SCALE GENOMIC DNA]</scope>
    <source>
        <strain evidence="4">h7</strain>
    </source>
</reference>
<feature type="compositionally biased region" description="Basic and acidic residues" evidence="1">
    <location>
        <begin position="393"/>
        <end position="408"/>
    </location>
</feature>
<dbReference type="Proteomes" id="UP000053424">
    <property type="component" value="Unassembled WGS sequence"/>
</dbReference>
<name>A0A0C3CBE7_HEBCY</name>
<dbReference type="GO" id="GO:0003676">
    <property type="term" value="F:nucleic acid binding"/>
    <property type="evidence" value="ECO:0007669"/>
    <property type="project" value="InterPro"/>
</dbReference>
<accession>A0A0C3CBE7</accession>
<dbReference type="InterPro" id="IPR036397">
    <property type="entry name" value="RNaseH_sf"/>
</dbReference>
<dbReference type="AlphaFoldDB" id="A0A0C3CBE7"/>
<dbReference type="Pfam" id="PF21762">
    <property type="entry name" value="DEDDh_C"/>
    <property type="match status" value="1"/>
</dbReference>
<dbReference type="InterPro" id="IPR012337">
    <property type="entry name" value="RNaseH-like_sf"/>
</dbReference>
<gene>
    <name evidence="3" type="ORF">M413DRAFT_441156</name>
</gene>
<dbReference type="STRING" id="686832.A0A0C3CBE7"/>
<evidence type="ECO:0000259" key="2">
    <source>
        <dbReference type="Pfam" id="PF21762"/>
    </source>
</evidence>
<proteinExistence type="predicted"/>
<dbReference type="OrthoDB" id="5953249at2759"/>
<dbReference type="InterPro" id="IPR048519">
    <property type="entry name" value="Gfd2/YDR514C-like_C"/>
</dbReference>
<feature type="domain" description="Gfd2/YDR514C-like C-terminal" evidence="2">
    <location>
        <begin position="164"/>
        <end position="344"/>
    </location>
</feature>
<dbReference type="EMBL" id="KN831771">
    <property type="protein sequence ID" value="KIM46095.1"/>
    <property type="molecule type" value="Genomic_DNA"/>
</dbReference>